<dbReference type="CDD" id="cd02855">
    <property type="entry name" value="E_set_GBE_prok_N"/>
    <property type="match status" value="1"/>
</dbReference>
<dbReference type="EMBL" id="CP065956">
    <property type="protein sequence ID" value="QSR86741.1"/>
    <property type="molecule type" value="Genomic_DNA"/>
</dbReference>
<keyword evidence="8 10" id="KW-0320">Glycogen biosynthesis</keyword>
<dbReference type="PIRSF" id="PIRSF000463">
    <property type="entry name" value="GlgB"/>
    <property type="match status" value="1"/>
</dbReference>
<reference evidence="12 13" key="1">
    <citation type="submission" date="2020-12" db="EMBL/GenBank/DDBJ databases">
        <authorList>
            <person name="Awala S.I."/>
            <person name="Gwak J.-H."/>
            <person name="Kim S.-J."/>
            <person name="Rhee S.-K."/>
        </authorList>
    </citation>
    <scope>NUCLEOTIDE SEQUENCE [LARGE SCALE GENOMIC DNA]</scope>
    <source>
        <strain evidence="12 13">IT5</strain>
    </source>
</reference>
<dbReference type="InterPro" id="IPR044143">
    <property type="entry name" value="GlgB_N_E_set_prok"/>
</dbReference>
<comment type="catalytic activity">
    <reaction evidence="1 10">
        <text>Transfers a segment of a (1-&gt;4)-alpha-D-glucan chain to a primary hydroxy group in a similar glucan chain.</text>
        <dbReference type="EC" id="2.4.1.18"/>
    </reaction>
</comment>
<dbReference type="SUPFAM" id="SSF51011">
    <property type="entry name" value="Glycosyl hydrolase domain"/>
    <property type="match status" value="1"/>
</dbReference>
<accession>A0ABX7PVZ0</accession>
<evidence type="ECO:0000256" key="7">
    <source>
        <dbReference type="ARBA" id="ARBA00022679"/>
    </source>
</evidence>
<evidence type="ECO:0000256" key="9">
    <source>
        <dbReference type="ARBA" id="ARBA00023277"/>
    </source>
</evidence>
<feature type="active site" description="Proton donor" evidence="10">
    <location>
        <position position="401"/>
    </location>
</feature>
<dbReference type="GO" id="GO:0003844">
    <property type="term" value="F:1,4-alpha-glucan branching enzyme activity"/>
    <property type="evidence" value="ECO:0007669"/>
    <property type="project" value="UniProtKB-EC"/>
</dbReference>
<comment type="subunit">
    <text evidence="10">Monomer.</text>
</comment>
<keyword evidence="13" id="KW-1185">Reference proteome</keyword>
<dbReference type="Gene3D" id="2.60.40.10">
    <property type="entry name" value="Immunoglobulins"/>
    <property type="match status" value="1"/>
</dbReference>
<keyword evidence="6 10" id="KW-0328">Glycosyltransferase</keyword>
<dbReference type="Proteomes" id="UP000663088">
    <property type="component" value="Chromosome"/>
</dbReference>
<evidence type="ECO:0000256" key="3">
    <source>
        <dbReference type="ARBA" id="ARBA00004964"/>
    </source>
</evidence>
<proteinExistence type="inferred from homology"/>
<evidence type="ECO:0000256" key="5">
    <source>
        <dbReference type="ARBA" id="ARBA00022600"/>
    </source>
</evidence>
<comment type="function">
    <text evidence="2 10">Catalyzes the formation of the alpha-1,6-glucosidic linkages in glycogen by scission of a 1,4-alpha-linked oligosaccharide from growing alpha-1,4-glucan chains and the subsequent attachment of the oligosaccharide to the alpha-1,6 position.</text>
</comment>
<dbReference type="SUPFAM" id="SSF51445">
    <property type="entry name" value="(Trans)glycosidases"/>
    <property type="match status" value="1"/>
</dbReference>
<dbReference type="Pfam" id="PF02922">
    <property type="entry name" value="CBM_48"/>
    <property type="match status" value="1"/>
</dbReference>
<dbReference type="PANTHER" id="PTHR43651:SF3">
    <property type="entry name" value="1,4-ALPHA-GLUCAN-BRANCHING ENZYME"/>
    <property type="match status" value="1"/>
</dbReference>
<evidence type="ECO:0000313" key="13">
    <source>
        <dbReference type="Proteomes" id="UP000663088"/>
    </source>
</evidence>
<dbReference type="PANTHER" id="PTHR43651">
    <property type="entry name" value="1,4-ALPHA-GLUCAN-BRANCHING ENZYME"/>
    <property type="match status" value="1"/>
</dbReference>
<sequence length="675" mass="78286">MDLASNEDNTVNLQAQGSKKTMMKKLTTPLLAPYKTTPFSLFSDYDIYLFKKGTHYNLYDKLGCHLLKWEGKKGAYFAVWAPNAQSVSVIGSFNGWNPKTNPMSLREDQSGIWETFIPGVAKGDLYKYHIVSKADGGVHVKGDPFAFLWEVPPKSASMVWNLEYTWLDKEWMDNKTKRNGLNSPWNIYEVHLGSWKRKLEENNRFLTYREIALLLASYVKEMGYTHVEFLPVMEHPYYGSWGYQTLGYFAPTSRYGFPQDFMFLIDYLHRNGIGVILDWVPSHFATDGHGLGVFDGTHLYEHADPRQGYHPDWGSYIFNYGRYEVKEFLISSARFWFEKYHIDGLRIDAVASMLYLDYSRKPGEWIPNKYGGNENLEAIDFLRTLNETLYKEFHGIQLIAEESTAYPMVTRPTYVGGLGFGFKWNMGWMHDSLFYFSLDPIFRKYHQNRLTFSAWYAFQENFILSLSHDEVVYGKGSLLRKMPGDTWQKFANLRALFSYQFFFPGHKLLFMGGEFGQWDEWYHEKSLDWHLASEGLHSQLCSMVKYLNFLYKSEKALYGNNFSPKGFSWIDFSDYEKSIISFMRHSVDDKEHILCVFNFTPVPRENYIVGAPFKGYWKMIFNSDAPEYGGSGIGNGLGKEAVSLAWQGQPYSLSLTLPPLACLAFKKINEDQPEN</sequence>
<dbReference type="NCBIfam" id="NF008967">
    <property type="entry name" value="PRK12313.1"/>
    <property type="match status" value="1"/>
</dbReference>
<dbReference type="Gene3D" id="3.20.20.80">
    <property type="entry name" value="Glycosidases"/>
    <property type="match status" value="1"/>
</dbReference>
<dbReference type="InterPro" id="IPR017853">
    <property type="entry name" value="GH"/>
</dbReference>
<comment type="pathway">
    <text evidence="3 10">Glycan biosynthesis; glycogen biosynthesis.</text>
</comment>
<dbReference type="Pfam" id="PF02806">
    <property type="entry name" value="Alpha-amylase_C"/>
    <property type="match status" value="1"/>
</dbReference>
<dbReference type="InterPro" id="IPR004193">
    <property type="entry name" value="Glyco_hydro_13_N"/>
</dbReference>
<evidence type="ECO:0000256" key="1">
    <source>
        <dbReference type="ARBA" id="ARBA00000826"/>
    </source>
</evidence>
<dbReference type="NCBIfam" id="NF003811">
    <property type="entry name" value="PRK05402.1"/>
    <property type="match status" value="1"/>
</dbReference>
<gene>
    <name evidence="10 12" type="primary">glgB</name>
    <name evidence="12" type="ORF">EM20IM_09795</name>
</gene>
<dbReference type="Pfam" id="PF00128">
    <property type="entry name" value="Alpha-amylase"/>
    <property type="match status" value="1"/>
</dbReference>
<keyword evidence="9 10" id="KW-0119">Carbohydrate metabolism</keyword>
<evidence type="ECO:0000259" key="11">
    <source>
        <dbReference type="SMART" id="SM00642"/>
    </source>
</evidence>
<name>A0ABX7PVZ0_9BACT</name>
<dbReference type="InterPro" id="IPR006048">
    <property type="entry name" value="A-amylase/branching_C"/>
</dbReference>
<keyword evidence="5 10" id="KW-0321">Glycogen metabolism</keyword>
<evidence type="ECO:0000256" key="2">
    <source>
        <dbReference type="ARBA" id="ARBA00002953"/>
    </source>
</evidence>
<dbReference type="InterPro" id="IPR014756">
    <property type="entry name" value="Ig_E-set"/>
</dbReference>
<evidence type="ECO:0000256" key="4">
    <source>
        <dbReference type="ARBA" id="ARBA00009000"/>
    </source>
</evidence>
<feature type="domain" description="Glycosyl hydrolase family 13 catalytic" evidence="11">
    <location>
        <begin position="189"/>
        <end position="530"/>
    </location>
</feature>
<dbReference type="Gene3D" id="2.60.40.1180">
    <property type="entry name" value="Golgi alpha-mannosidase II"/>
    <property type="match status" value="1"/>
</dbReference>
<dbReference type="NCBIfam" id="TIGR01515">
    <property type="entry name" value="branching_enzym"/>
    <property type="match status" value="1"/>
</dbReference>
<evidence type="ECO:0000256" key="6">
    <source>
        <dbReference type="ARBA" id="ARBA00022676"/>
    </source>
</evidence>
<dbReference type="InterPro" id="IPR037439">
    <property type="entry name" value="Branching_enzy"/>
</dbReference>
<comment type="similarity">
    <text evidence="4 10">Belongs to the glycosyl hydrolase 13 family. GlgB subfamily.</text>
</comment>
<dbReference type="InterPro" id="IPR006047">
    <property type="entry name" value="GH13_cat_dom"/>
</dbReference>
<dbReference type="HAMAP" id="MF_00685">
    <property type="entry name" value="GlgB"/>
    <property type="match status" value="1"/>
</dbReference>
<dbReference type="SMART" id="SM00642">
    <property type="entry name" value="Aamy"/>
    <property type="match status" value="1"/>
</dbReference>
<dbReference type="InterPro" id="IPR013783">
    <property type="entry name" value="Ig-like_fold"/>
</dbReference>
<evidence type="ECO:0000256" key="8">
    <source>
        <dbReference type="ARBA" id="ARBA00023056"/>
    </source>
</evidence>
<dbReference type="EC" id="2.4.1.18" evidence="10"/>
<organism evidence="12 13">
    <name type="scientific">Candidatus Methylacidiphilum infernorum</name>
    <dbReference type="NCBI Taxonomy" id="511746"/>
    <lineage>
        <taxon>Bacteria</taxon>
        <taxon>Pseudomonadati</taxon>
        <taxon>Verrucomicrobiota</taxon>
        <taxon>Methylacidiphilae</taxon>
        <taxon>Methylacidiphilales</taxon>
        <taxon>Methylacidiphilaceae</taxon>
        <taxon>Methylacidiphilum (ex Ratnadevi et al. 2023)</taxon>
    </lineage>
</organism>
<dbReference type="InterPro" id="IPR006407">
    <property type="entry name" value="GlgB"/>
</dbReference>
<evidence type="ECO:0000256" key="10">
    <source>
        <dbReference type="HAMAP-Rule" id="MF_00685"/>
    </source>
</evidence>
<protein>
    <recommendedName>
        <fullName evidence="10">1,4-alpha-glucan branching enzyme GlgB</fullName>
        <ecNumber evidence="10">2.4.1.18</ecNumber>
    </recommendedName>
    <alternativeName>
        <fullName evidence="10">1,4-alpha-D-glucan:1,4-alpha-D-glucan 6-glucosyl-transferase</fullName>
    </alternativeName>
    <alternativeName>
        <fullName evidence="10">Alpha-(1-&gt;4)-glucan branching enzyme</fullName>
    </alternativeName>
    <alternativeName>
        <fullName evidence="10">Glycogen branching enzyme</fullName>
        <shortName evidence="10">BE</shortName>
    </alternativeName>
</protein>
<dbReference type="InterPro" id="IPR013780">
    <property type="entry name" value="Glyco_hydro_b"/>
</dbReference>
<dbReference type="RefSeq" id="WP_206846836.1">
    <property type="nucleotide sequence ID" value="NZ_CP065956.1"/>
</dbReference>
<evidence type="ECO:0000313" key="12">
    <source>
        <dbReference type="EMBL" id="QSR86741.1"/>
    </source>
</evidence>
<keyword evidence="7 10" id="KW-0808">Transferase</keyword>
<feature type="active site" description="Nucleophile" evidence="10">
    <location>
        <position position="348"/>
    </location>
</feature>
<dbReference type="CDD" id="cd11322">
    <property type="entry name" value="AmyAc_Glg_BE"/>
    <property type="match status" value="1"/>
</dbReference>
<dbReference type="SUPFAM" id="SSF81296">
    <property type="entry name" value="E set domains"/>
    <property type="match status" value="1"/>
</dbReference>